<comment type="caution">
    <text evidence="2">The sequence shown here is derived from an EMBL/GenBank/DDBJ whole genome shotgun (WGS) entry which is preliminary data.</text>
</comment>
<dbReference type="PANTHER" id="PTHR42881:SF2">
    <property type="entry name" value="PROLYL ENDOPEPTIDASE"/>
    <property type="match status" value="1"/>
</dbReference>
<organism evidence="2 3">
    <name type="scientific">Candidatus Acidiferrum panamense</name>
    <dbReference type="NCBI Taxonomy" id="2741543"/>
    <lineage>
        <taxon>Bacteria</taxon>
        <taxon>Pseudomonadati</taxon>
        <taxon>Acidobacteriota</taxon>
        <taxon>Terriglobia</taxon>
        <taxon>Candidatus Acidiferrales</taxon>
        <taxon>Candidatus Acidiferrum</taxon>
    </lineage>
</organism>
<accession>A0A7V8NMJ3</accession>
<dbReference type="SUPFAM" id="SSF50993">
    <property type="entry name" value="Peptidase/esterase 'gauge' domain"/>
    <property type="match status" value="1"/>
</dbReference>
<dbReference type="PANTHER" id="PTHR42881">
    <property type="entry name" value="PROLYL ENDOPEPTIDASE"/>
    <property type="match status" value="1"/>
</dbReference>
<dbReference type="AlphaFoldDB" id="A0A7V8NMJ3"/>
<evidence type="ECO:0000259" key="1">
    <source>
        <dbReference type="Pfam" id="PF02897"/>
    </source>
</evidence>
<dbReference type="GO" id="GO:0070012">
    <property type="term" value="F:oligopeptidase activity"/>
    <property type="evidence" value="ECO:0007669"/>
    <property type="project" value="TreeGrafter"/>
</dbReference>
<dbReference type="Gene3D" id="2.130.10.120">
    <property type="entry name" value="Prolyl oligopeptidase, N-terminal domain"/>
    <property type="match status" value="1"/>
</dbReference>
<feature type="domain" description="Peptidase S9A N-terminal" evidence="1">
    <location>
        <begin position="11"/>
        <end position="339"/>
    </location>
</feature>
<sequence length="362" mass="40278">MGVYRGVFGRKHYFILRNSGLQNQAVLYSTDVGGENAKPVLDPNTLRADGTAALCGLSPSHNGRLLAYGTALAGSDWCEWRIRDVETSQDKPELIRWTKDAMPVWTPDNSSFYYVRYPKPPDEKLLTALNRNPVVVRHFPGQPESRDEIVYEDRAHPDSSLGPVLTGDGRFLLIHTDLPVDSSKNLLFVRDLSAPRAKTVLLTPDPAGIYDYAGNRGTTVYLRTTDGAPRGRIIAVDLMHPARRMWKTVIPEQAESIDRVIFADGKLLVSFLKDASSEAKVYSLEGAQLGGVPLQGIGTLDWSPAEPDAAELFYSFVSFTEPAALYRYDLRSGRSTLLHRSKLHFDPSSFETRQVFYPSKDG</sequence>
<dbReference type="Pfam" id="PF02897">
    <property type="entry name" value="Peptidase_S9_N"/>
    <property type="match status" value="1"/>
</dbReference>
<proteinExistence type="predicted"/>
<dbReference type="GO" id="GO:0005829">
    <property type="term" value="C:cytosol"/>
    <property type="evidence" value="ECO:0007669"/>
    <property type="project" value="TreeGrafter"/>
</dbReference>
<feature type="non-terminal residue" evidence="2">
    <location>
        <position position="362"/>
    </location>
</feature>
<protein>
    <submittedName>
        <fullName evidence="2">S9 family peptidase</fullName>
    </submittedName>
</protein>
<dbReference type="Proteomes" id="UP000567293">
    <property type="component" value="Unassembled WGS sequence"/>
</dbReference>
<dbReference type="EMBL" id="JACDQQ010000356">
    <property type="protein sequence ID" value="MBA0084071.1"/>
    <property type="molecule type" value="Genomic_DNA"/>
</dbReference>
<dbReference type="GO" id="GO:0004252">
    <property type="term" value="F:serine-type endopeptidase activity"/>
    <property type="evidence" value="ECO:0007669"/>
    <property type="project" value="InterPro"/>
</dbReference>
<dbReference type="InterPro" id="IPR051167">
    <property type="entry name" value="Prolyl_oligopep/macrocyclase"/>
</dbReference>
<evidence type="ECO:0000313" key="2">
    <source>
        <dbReference type="EMBL" id="MBA0084071.1"/>
    </source>
</evidence>
<name>A0A7V8NMJ3_9BACT</name>
<reference evidence="2" key="1">
    <citation type="submission" date="2020-06" db="EMBL/GenBank/DDBJ databases">
        <title>Legume-microbial interactions unlock mineral nutrients during tropical forest succession.</title>
        <authorList>
            <person name="Epihov D.Z."/>
        </authorList>
    </citation>
    <scope>NUCLEOTIDE SEQUENCE [LARGE SCALE GENOMIC DNA]</scope>
    <source>
        <strain evidence="2">Pan2503</strain>
    </source>
</reference>
<evidence type="ECO:0000313" key="3">
    <source>
        <dbReference type="Proteomes" id="UP000567293"/>
    </source>
</evidence>
<gene>
    <name evidence="2" type="ORF">HRJ53_03660</name>
</gene>
<keyword evidence="3" id="KW-1185">Reference proteome</keyword>
<dbReference type="InterPro" id="IPR023302">
    <property type="entry name" value="Pept_S9A_N"/>
</dbReference>